<organism evidence="2 3">
    <name type="scientific">Halanaerobium salsuginis</name>
    <dbReference type="NCBI Taxonomy" id="29563"/>
    <lineage>
        <taxon>Bacteria</taxon>
        <taxon>Bacillati</taxon>
        <taxon>Bacillota</taxon>
        <taxon>Clostridia</taxon>
        <taxon>Halanaerobiales</taxon>
        <taxon>Halanaerobiaceae</taxon>
        <taxon>Halanaerobium</taxon>
    </lineage>
</organism>
<sequence>MQLDKYKFNYRYLYPLLALLLYFQFALLLIYSLQLKFAFFNLKLSSYFLLFIFLAEAVIRFNAALSIEIPRLIFLGEVLLYFLLLLFLNGQYQGLNSLLSIKLVELYLFTLLSIFIWLQLNELTAFFFIFNQDCVKIFDHSDSVNNLDEFRRLLDYPLIWPKIKHKITLLNLGLLISWALVETLQPTIILLTISFLITEIFLLASAYFTKKTIDWQVNGIKEFSTIKQGWIKFLILLISIAFLFSALMPANYQLLPMNKIGGWLNSNLEFKSNLAPNRTSPKLTNNFSSQVKQAAKKPSSLLILFYLAIEILLVFLVGLLILLLIIFLFKSELSKFKNLSQFTRAFLAFIKNIIQLVSLSLKKINFKIKATWQQKQKQLKTRQLNNQEIKELQFEQIKAGDSSVISQIYFALLKLLAWQGIKKDNTLTPYEFSEQLEVDNSILQEIKLLTTLFVESSYSNHSLSKQIINSASQSWQRIKNKF</sequence>
<dbReference type="STRING" id="29563.SAMN02983006_01451"/>
<feature type="transmembrane region" description="Helical" evidence="1">
    <location>
        <begin position="45"/>
        <end position="65"/>
    </location>
</feature>
<keyword evidence="1" id="KW-0812">Transmembrane</keyword>
<keyword evidence="1" id="KW-1133">Transmembrane helix</keyword>
<evidence type="ECO:0000256" key="1">
    <source>
        <dbReference type="SAM" id="Phobius"/>
    </source>
</evidence>
<keyword evidence="1" id="KW-0472">Membrane</keyword>
<feature type="transmembrane region" description="Helical" evidence="1">
    <location>
        <begin position="187"/>
        <end position="208"/>
    </location>
</feature>
<evidence type="ECO:0000313" key="2">
    <source>
        <dbReference type="EMBL" id="SFL54696.1"/>
    </source>
</evidence>
<dbReference type="OrthoDB" id="2112896at2"/>
<feature type="transmembrane region" description="Helical" evidence="1">
    <location>
        <begin position="303"/>
        <end position="329"/>
    </location>
</feature>
<feature type="transmembrane region" description="Helical" evidence="1">
    <location>
        <begin position="229"/>
        <end position="248"/>
    </location>
</feature>
<dbReference type="Proteomes" id="UP000199006">
    <property type="component" value="Unassembled WGS sequence"/>
</dbReference>
<reference evidence="2 3" key="1">
    <citation type="submission" date="2016-10" db="EMBL/GenBank/DDBJ databases">
        <authorList>
            <person name="de Groot N.N."/>
        </authorList>
    </citation>
    <scope>NUCLEOTIDE SEQUENCE [LARGE SCALE GENOMIC DNA]</scope>
    <source>
        <strain evidence="2 3">ATCC 51327</strain>
    </source>
</reference>
<proteinExistence type="predicted"/>
<keyword evidence="3" id="KW-1185">Reference proteome</keyword>
<evidence type="ECO:0000313" key="3">
    <source>
        <dbReference type="Proteomes" id="UP000199006"/>
    </source>
</evidence>
<feature type="transmembrane region" description="Helical" evidence="1">
    <location>
        <begin position="106"/>
        <end position="130"/>
    </location>
</feature>
<feature type="transmembrane region" description="Helical" evidence="1">
    <location>
        <begin position="12"/>
        <end position="33"/>
    </location>
</feature>
<dbReference type="EMBL" id="FOTI01000017">
    <property type="protein sequence ID" value="SFL54696.1"/>
    <property type="molecule type" value="Genomic_DNA"/>
</dbReference>
<evidence type="ECO:0008006" key="4">
    <source>
        <dbReference type="Google" id="ProtNLM"/>
    </source>
</evidence>
<name>A0A1I4ILQ2_9FIRM</name>
<feature type="transmembrane region" description="Helical" evidence="1">
    <location>
        <begin position="72"/>
        <end position="94"/>
    </location>
</feature>
<gene>
    <name evidence="2" type="ORF">SAMN02983006_01451</name>
</gene>
<dbReference type="AlphaFoldDB" id="A0A1I4ILQ2"/>
<protein>
    <recommendedName>
        <fullName evidence="4">DUF4129 domain-containing protein</fullName>
    </recommendedName>
</protein>
<accession>A0A1I4ILQ2</accession>